<proteinExistence type="predicted"/>
<gene>
    <name evidence="1" type="ORF">FOQG_17283</name>
</gene>
<keyword evidence="2" id="KW-1185">Reference proteome</keyword>
<evidence type="ECO:0000313" key="2">
    <source>
        <dbReference type="Proteomes" id="UP000030663"/>
    </source>
</evidence>
<protein>
    <submittedName>
        <fullName evidence="1">Uncharacterized protein</fullName>
    </submittedName>
</protein>
<dbReference type="AlphaFoldDB" id="X0B7A5"/>
<accession>X0B7A5</accession>
<evidence type="ECO:0000313" key="1">
    <source>
        <dbReference type="EMBL" id="EXK78035.1"/>
    </source>
</evidence>
<reference evidence="1 2" key="1">
    <citation type="submission" date="2011-11" db="EMBL/GenBank/DDBJ databases">
        <title>The Genome Sequence of Fusarium oxysporum PHW815.</title>
        <authorList>
            <consortium name="The Broad Institute Genome Sequencing Platform"/>
            <person name="Ma L.-J."/>
            <person name="Gale L.R."/>
            <person name="Schwartz D.C."/>
            <person name="Zhou S."/>
            <person name="Corby-Kistler H."/>
            <person name="Young S.K."/>
            <person name="Zeng Q."/>
            <person name="Gargeya S."/>
            <person name="Fitzgerald M."/>
            <person name="Haas B."/>
            <person name="Abouelleil A."/>
            <person name="Alvarado L."/>
            <person name="Arachchi H.M."/>
            <person name="Berlin A."/>
            <person name="Brown A."/>
            <person name="Chapman S.B."/>
            <person name="Chen Z."/>
            <person name="Dunbar C."/>
            <person name="Freedman E."/>
            <person name="Gearin G."/>
            <person name="Goldberg J."/>
            <person name="Griggs A."/>
            <person name="Gujja S."/>
            <person name="Heiman D."/>
            <person name="Howarth C."/>
            <person name="Larson L."/>
            <person name="Lui A."/>
            <person name="MacDonald P.J.P."/>
            <person name="Montmayeur A."/>
            <person name="Murphy C."/>
            <person name="Neiman D."/>
            <person name="Pearson M."/>
            <person name="Priest M."/>
            <person name="Roberts A."/>
            <person name="Saif S."/>
            <person name="Shea T."/>
            <person name="Shenoy N."/>
            <person name="Sisk P."/>
            <person name="Stolte C."/>
            <person name="Sykes S."/>
            <person name="Wortman J."/>
            <person name="Nusbaum C."/>
            <person name="Birren B."/>
        </authorList>
    </citation>
    <scope>NUCLEOTIDE SEQUENCE [LARGE SCALE GENOMIC DNA]</scope>
    <source>
        <strain evidence="1 2">54005</strain>
    </source>
</reference>
<name>X0B7A5_FUSOX</name>
<dbReference type="EMBL" id="JH658551">
    <property type="protein sequence ID" value="EXK78035.1"/>
    <property type="molecule type" value="Genomic_DNA"/>
</dbReference>
<organism evidence="1 2">
    <name type="scientific">Fusarium oxysporum f. sp. raphani 54005</name>
    <dbReference type="NCBI Taxonomy" id="1089458"/>
    <lineage>
        <taxon>Eukaryota</taxon>
        <taxon>Fungi</taxon>
        <taxon>Dikarya</taxon>
        <taxon>Ascomycota</taxon>
        <taxon>Pezizomycotina</taxon>
        <taxon>Sordariomycetes</taxon>
        <taxon>Hypocreomycetidae</taxon>
        <taxon>Hypocreales</taxon>
        <taxon>Nectriaceae</taxon>
        <taxon>Fusarium</taxon>
        <taxon>Fusarium oxysporum species complex</taxon>
    </lineage>
</organism>
<sequence>MTWMLGQRPLRLVLARPAWESLLSFIEVPEDLTADEIRTAFTLAESRIDYHNH</sequence>
<dbReference type="Proteomes" id="UP000030663">
    <property type="component" value="Unassembled WGS sequence"/>
</dbReference>
<dbReference type="HOGENOM" id="CLU_3068769_0_0_1"/>